<evidence type="ECO:0000256" key="1">
    <source>
        <dbReference type="ARBA" id="ARBA00022801"/>
    </source>
</evidence>
<feature type="binding site" evidence="2">
    <location>
        <position position="166"/>
    </location>
    <ligand>
        <name>Mn(2+)</name>
        <dbReference type="ChEBI" id="CHEBI:29035"/>
        <label>2</label>
    </ligand>
</feature>
<dbReference type="Gene3D" id="3.30.70.360">
    <property type="match status" value="1"/>
</dbReference>
<evidence type="ECO:0000256" key="2">
    <source>
        <dbReference type="PIRSR" id="PIRSR005962-1"/>
    </source>
</evidence>
<feature type="domain" description="Peptidase M20 dimerisation" evidence="3">
    <location>
        <begin position="189"/>
        <end position="265"/>
    </location>
</feature>
<dbReference type="SUPFAM" id="SSF53187">
    <property type="entry name" value="Zn-dependent exopeptidases"/>
    <property type="match status" value="1"/>
</dbReference>
<organism evidence="4 5">
    <name type="scientific">Pseudooceanicola sediminis</name>
    <dbReference type="NCBI Taxonomy" id="2211117"/>
    <lineage>
        <taxon>Bacteria</taxon>
        <taxon>Pseudomonadati</taxon>
        <taxon>Pseudomonadota</taxon>
        <taxon>Alphaproteobacteria</taxon>
        <taxon>Rhodobacterales</taxon>
        <taxon>Paracoccaceae</taxon>
        <taxon>Pseudooceanicola</taxon>
    </lineage>
</organism>
<dbReference type="InterPro" id="IPR011650">
    <property type="entry name" value="Peptidase_M20_dimer"/>
</dbReference>
<dbReference type="OrthoDB" id="9777385at2"/>
<keyword evidence="2" id="KW-0464">Manganese</keyword>
<accession>A0A399J2A1</accession>
<dbReference type="RefSeq" id="WP_119397999.1">
    <property type="nucleotide sequence ID" value="NZ_QWJJ01000004.1"/>
</dbReference>
<gene>
    <name evidence="4" type="ORF">DL237_05225</name>
</gene>
<dbReference type="PIRSF" id="PIRSF005962">
    <property type="entry name" value="Pept_M20D_amidohydro"/>
    <property type="match status" value="1"/>
</dbReference>
<dbReference type="FunFam" id="3.30.70.360:FF:000001">
    <property type="entry name" value="N-acetyldiaminopimelate deacetylase"/>
    <property type="match status" value="1"/>
</dbReference>
<dbReference type="GO" id="GO:0050118">
    <property type="term" value="F:N-acetyldiaminopimelate deacetylase activity"/>
    <property type="evidence" value="ECO:0007669"/>
    <property type="project" value="UniProtKB-ARBA"/>
</dbReference>
<dbReference type="InterPro" id="IPR002933">
    <property type="entry name" value="Peptidase_M20"/>
</dbReference>
<feature type="binding site" evidence="2">
    <location>
        <position position="107"/>
    </location>
    <ligand>
        <name>Mn(2+)</name>
        <dbReference type="ChEBI" id="CHEBI:29035"/>
        <label>2</label>
    </ligand>
</feature>
<evidence type="ECO:0000313" key="4">
    <source>
        <dbReference type="EMBL" id="RII39563.1"/>
    </source>
</evidence>
<keyword evidence="5" id="KW-1185">Reference proteome</keyword>
<keyword evidence="1 4" id="KW-0378">Hydrolase</keyword>
<dbReference type="GO" id="GO:0019877">
    <property type="term" value="P:diaminopimelate biosynthetic process"/>
    <property type="evidence" value="ECO:0007669"/>
    <property type="project" value="UniProtKB-ARBA"/>
</dbReference>
<dbReference type="SUPFAM" id="SSF55031">
    <property type="entry name" value="Bacterial exopeptidase dimerisation domain"/>
    <property type="match status" value="1"/>
</dbReference>
<dbReference type="GO" id="GO:0046872">
    <property type="term" value="F:metal ion binding"/>
    <property type="evidence" value="ECO:0007669"/>
    <property type="project" value="UniProtKB-KW"/>
</dbReference>
<feature type="binding site" evidence="2">
    <location>
        <position position="140"/>
    </location>
    <ligand>
        <name>Mn(2+)</name>
        <dbReference type="ChEBI" id="CHEBI:29035"/>
        <label>2</label>
    </ligand>
</feature>
<comment type="cofactor">
    <cofactor evidence="2">
        <name>Mn(2+)</name>
        <dbReference type="ChEBI" id="CHEBI:29035"/>
    </cofactor>
    <text evidence="2">The Mn(2+) ion enhances activity.</text>
</comment>
<dbReference type="InterPro" id="IPR036264">
    <property type="entry name" value="Bact_exopeptidase_dim_dom"/>
</dbReference>
<protein>
    <submittedName>
        <fullName evidence="4">Amidohydrolase</fullName>
    </submittedName>
</protein>
<dbReference type="CDD" id="cd05666">
    <property type="entry name" value="M20_Acy1-like"/>
    <property type="match status" value="1"/>
</dbReference>
<dbReference type="Proteomes" id="UP000265848">
    <property type="component" value="Unassembled WGS sequence"/>
</dbReference>
<dbReference type="PANTHER" id="PTHR11014">
    <property type="entry name" value="PEPTIDASE M20 FAMILY MEMBER"/>
    <property type="match status" value="1"/>
</dbReference>
<feature type="binding site" evidence="2">
    <location>
        <position position="105"/>
    </location>
    <ligand>
        <name>Mn(2+)</name>
        <dbReference type="ChEBI" id="CHEBI:29035"/>
        <label>2</label>
    </ligand>
</feature>
<dbReference type="EMBL" id="QWJJ01000004">
    <property type="protein sequence ID" value="RII39563.1"/>
    <property type="molecule type" value="Genomic_DNA"/>
</dbReference>
<dbReference type="NCBIfam" id="TIGR01891">
    <property type="entry name" value="amidohydrolases"/>
    <property type="match status" value="1"/>
</dbReference>
<proteinExistence type="predicted"/>
<comment type="caution">
    <text evidence="4">The sequence shown here is derived from an EMBL/GenBank/DDBJ whole genome shotgun (WGS) entry which is preliminary data.</text>
</comment>
<name>A0A399J2A1_9RHOB</name>
<dbReference type="InterPro" id="IPR017439">
    <property type="entry name" value="Amidohydrolase"/>
</dbReference>
<dbReference type="AlphaFoldDB" id="A0A399J2A1"/>
<feature type="binding site" evidence="2">
    <location>
        <position position="364"/>
    </location>
    <ligand>
        <name>Mn(2+)</name>
        <dbReference type="ChEBI" id="CHEBI:29035"/>
        <label>2</label>
    </ligand>
</feature>
<reference evidence="4 5" key="1">
    <citation type="submission" date="2018-08" db="EMBL/GenBank/DDBJ databases">
        <title>Pseudooceanicola sediminis CY03 in the family Rhodobacteracea.</title>
        <authorList>
            <person name="Zhang Y.-J."/>
        </authorList>
    </citation>
    <scope>NUCLEOTIDE SEQUENCE [LARGE SCALE GENOMIC DNA]</scope>
    <source>
        <strain evidence="4 5">CY03</strain>
    </source>
</reference>
<dbReference type="Pfam" id="PF07687">
    <property type="entry name" value="M20_dimer"/>
    <property type="match status" value="1"/>
</dbReference>
<sequence length="401" mass="42785">MHFEEVFAALSQHEDEMVALRHDIHMHPETSYEEHRTSGIVMDKLAEWGIEAHKGLAGTGVVAVIKGNRPGNRSVGLRADMDALNMTETNTFGHKSTIPGKFHGCGHDGHTTMLLSAARYLKANPDFAGTVHCIFQPAEEGGAGGLKMIEDGLFEQFPCDAVYSLHNKPGLPVGKFITRVGGQLACADTWVVRFKGTGGHAGAPEKSTDTTIPLAHFILGVQSIVSRNIVAQESAVLTVGMIEAGTSHNVMPSEIVVTGTARCHNPVIRDLLEKRLGEVAEACAAMSGCTAELDYQRGYPPLVNAREQTDIAIAAAAAVAGAENVDGNSAPINAADDFAYMAIARPGCNVMMGNGDGPEWKNNHMPDYDFNDAIIPWGAAYWVSVVNQELGGQERETNAAA</sequence>
<dbReference type="PANTHER" id="PTHR11014:SF63">
    <property type="entry name" value="METALLOPEPTIDASE, PUTATIVE (AFU_ORTHOLOGUE AFUA_6G09600)-RELATED"/>
    <property type="match status" value="1"/>
</dbReference>
<dbReference type="Pfam" id="PF01546">
    <property type="entry name" value="Peptidase_M20"/>
    <property type="match status" value="1"/>
</dbReference>
<dbReference type="Gene3D" id="3.40.630.10">
    <property type="entry name" value="Zn peptidases"/>
    <property type="match status" value="1"/>
</dbReference>
<keyword evidence="2" id="KW-0479">Metal-binding</keyword>
<evidence type="ECO:0000313" key="5">
    <source>
        <dbReference type="Proteomes" id="UP000265848"/>
    </source>
</evidence>
<evidence type="ECO:0000259" key="3">
    <source>
        <dbReference type="Pfam" id="PF07687"/>
    </source>
</evidence>